<evidence type="ECO:0000313" key="1">
    <source>
        <dbReference type="EMBL" id="OQR89133.1"/>
    </source>
</evidence>
<sequence>MLTPLELTKECENAQQESRNRLRSQINQRRYRQRKKEAQKNLEMQVVQLRKSTVGLMENLRLIRILDGSAQKASGVAYDYHKIFEYGLRQAIYDQQANFLRKTMSPSLRIMDNFEVDGATKILEQLQLYTSLFDSHHLRLEHIENIFQDEDEVVIKTIGLLTLRLSRLSVATLFPNIIGKQEALVQELIGKSMVIRFVNHFCVGRMSGKVESLSSTTNITSATINLLGNIDQGLLALENSAIKSNGELVVPQSWQ</sequence>
<dbReference type="Proteomes" id="UP000243217">
    <property type="component" value="Unassembled WGS sequence"/>
</dbReference>
<accession>A0A1V9YU64</accession>
<reference evidence="1 2" key="1">
    <citation type="journal article" date="2014" name="Genome Biol. Evol.">
        <title>The secreted proteins of Achlya hypogyna and Thraustotheca clavata identify the ancestral oomycete secretome and reveal gene acquisitions by horizontal gene transfer.</title>
        <authorList>
            <person name="Misner I."/>
            <person name="Blouin N."/>
            <person name="Leonard G."/>
            <person name="Richards T.A."/>
            <person name="Lane C.E."/>
        </authorList>
    </citation>
    <scope>NUCLEOTIDE SEQUENCE [LARGE SCALE GENOMIC DNA]</scope>
    <source>
        <strain evidence="1 2">ATCC 34112</strain>
    </source>
</reference>
<dbReference type="OrthoDB" id="75616at2759"/>
<protein>
    <recommendedName>
        <fullName evidence="3">BZIP domain-containing protein</fullName>
    </recommendedName>
</protein>
<organism evidence="1 2">
    <name type="scientific">Thraustotheca clavata</name>
    <dbReference type="NCBI Taxonomy" id="74557"/>
    <lineage>
        <taxon>Eukaryota</taxon>
        <taxon>Sar</taxon>
        <taxon>Stramenopiles</taxon>
        <taxon>Oomycota</taxon>
        <taxon>Saprolegniomycetes</taxon>
        <taxon>Saprolegniales</taxon>
        <taxon>Achlyaceae</taxon>
        <taxon>Thraustotheca</taxon>
    </lineage>
</organism>
<keyword evidence="2" id="KW-1185">Reference proteome</keyword>
<evidence type="ECO:0000313" key="2">
    <source>
        <dbReference type="Proteomes" id="UP000243217"/>
    </source>
</evidence>
<dbReference type="EMBL" id="JNBS01002848">
    <property type="protein sequence ID" value="OQR89133.1"/>
    <property type="molecule type" value="Genomic_DNA"/>
</dbReference>
<comment type="caution">
    <text evidence="1">The sequence shown here is derived from an EMBL/GenBank/DDBJ whole genome shotgun (WGS) entry which is preliminary data.</text>
</comment>
<name>A0A1V9YU64_9STRA</name>
<gene>
    <name evidence="1" type="ORF">THRCLA_09906</name>
</gene>
<proteinExistence type="predicted"/>
<dbReference type="AlphaFoldDB" id="A0A1V9YU64"/>
<evidence type="ECO:0008006" key="3">
    <source>
        <dbReference type="Google" id="ProtNLM"/>
    </source>
</evidence>